<organism evidence="2 3">
    <name type="scientific">Dreissena polymorpha</name>
    <name type="common">Zebra mussel</name>
    <name type="synonym">Mytilus polymorpha</name>
    <dbReference type="NCBI Taxonomy" id="45954"/>
    <lineage>
        <taxon>Eukaryota</taxon>
        <taxon>Metazoa</taxon>
        <taxon>Spiralia</taxon>
        <taxon>Lophotrochozoa</taxon>
        <taxon>Mollusca</taxon>
        <taxon>Bivalvia</taxon>
        <taxon>Autobranchia</taxon>
        <taxon>Heteroconchia</taxon>
        <taxon>Euheterodonta</taxon>
        <taxon>Imparidentia</taxon>
        <taxon>Neoheterodontei</taxon>
        <taxon>Myida</taxon>
        <taxon>Dreissenoidea</taxon>
        <taxon>Dreissenidae</taxon>
        <taxon>Dreissena</taxon>
    </lineage>
</organism>
<keyword evidence="3" id="KW-1185">Reference proteome</keyword>
<dbReference type="Proteomes" id="UP000828390">
    <property type="component" value="Unassembled WGS sequence"/>
</dbReference>
<name>A0A9D4D238_DREPO</name>
<gene>
    <name evidence="2" type="ORF">DPMN_044340</name>
</gene>
<reference evidence="2" key="1">
    <citation type="journal article" date="2019" name="bioRxiv">
        <title>The Genome of the Zebra Mussel, Dreissena polymorpha: A Resource for Invasive Species Research.</title>
        <authorList>
            <person name="McCartney M.A."/>
            <person name="Auch B."/>
            <person name="Kono T."/>
            <person name="Mallez S."/>
            <person name="Zhang Y."/>
            <person name="Obille A."/>
            <person name="Becker A."/>
            <person name="Abrahante J.E."/>
            <person name="Garbe J."/>
            <person name="Badalamenti J.P."/>
            <person name="Herman A."/>
            <person name="Mangelson H."/>
            <person name="Liachko I."/>
            <person name="Sullivan S."/>
            <person name="Sone E.D."/>
            <person name="Koren S."/>
            <person name="Silverstein K.A.T."/>
            <person name="Beckman K.B."/>
            <person name="Gohl D.M."/>
        </authorList>
    </citation>
    <scope>NUCLEOTIDE SEQUENCE</scope>
    <source>
        <strain evidence="2">Duluth1</strain>
        <tissue evidence="2">Whole animal</tissue>
    </source>
</reference>
<protein>
    <recommendedName>
        <fullName evidence="4">Nucleotide exchange factor GrpE</fullName>
    </recommendedName>
</protein>
<evidence type="ECO:0000313" key="2">
    <source>
        <dbReference type="EMBL" id="KAH3737746.1"/>
    </source>
</evidence>
<evidence type="ECO:0008006" key="4">
    <source>
        <dbReference type="Google" id="ProtNLM"/>
    </source>
</evidence>
<feature type="region of interest" description="Disordered" evidence="1">
    <location>
        <begin position="1"/>
        <end position="23"/>
    </location>
</feature>
<dbReference type="EMBL" id="JAIWYP010000011">
    <property type="protein sequence ID" value="KAH3737746.1"/>
    <property type="molecule type" value="Genomic_DNA"/>
</dbReference>
<evidence type="ECO:0000313" key="3">
    <source>
        <dbReference type="Proteomes" id="UP000828390"/>
    </source>
</evidence>
<sequence>MNDDSEGTSTLTKKSSDKTEGQVEQLKELLVKAESKIKLFESEKYDALNK</sequence>
<proteinExistence type="predicted"/>
<comment type="caution">
    <text evidence="2">The sequence shown here is derived from an EMBL/GenBank/DDBJ whole genome shotgun (WGS) entry which is preliminary data.</text>
</comment>
<dbReference type="AlphaFoldDB" id="A0A9D4D238"/>
<feature type="compositionally biased region" description="Basic and acidic residues" evidence="1">
    <location>
        <begin position="14"/>
        <end position="23"/>
    </location>
</feature>
<evidence type="ECO:0000256" key="1">
    <source>
        <dbReference type="SAM" id="MobiDB-lite"/>
    </source>
</evidence>
<reference evidence="2" key="2">
    <citation type="submission" date="2020-11" db="EMBL/GenBank/DDBJ databases">
        <authorList>
            <person name="McCartney M.A."/>
            <person name="Auch B."/>
            <person name="Kono T."/>
            <person name="Mallez S."/>
            <person name="Becker A."/>
            <person name="Gohl D.M."/>
            <person name="Silverstein K.A.T."/>
            <person name="Koren S."/>
            <person name="Bechman K.B."/>
            <person name="Herman A."/>
            <person name="Abrahante J.E."/>
            <person name="Garbe J."/>
        </authorList>
    </citation>
    <scope>NUCLEOTIDE SEQUENCE</scope>
    <source>
        <strain evidence="2">Duluth1</strain>
        <tissue evidence="2">Whole animal</tissue>
    </source>
</reference>
<accession>A0A9D4D238</accession>